<organism evidence="2 3">
    <name type="scientific">Triangularia verruculosa</name>
    <dbReference type="NCBI Taxonomy" id="2587418"/>
    <lineage>
        <taxon>Eukaryota</taxon>
        <taxon>Fungi</taxon>
        <taxon>Dikarya</taxon>
        <taxon>Ascomycota</taxon>
        <taxon>Pezizomycotina</taxon>
        <taxon>Sordariomycetes</taxon>
        <taxon>Sordariomycetidae</taxon>
        <taxon>Sordariales</taxon>
        <taxon>Podosporaceae</taxon>
        <taxon>Triangularia</taxon>
    </lineage>
</organism>
<feature type="region of interest" description="Disordered" evidence="1">
    <location>
        <begin position="55"/>
        <end position="80"/>
    </location>
</feature>
<feature type="region of interest" description="Disordered" evidence="1">
    <location>
        <begin position="388"/>
        <end position="408"/>
    </location>
</feature>
<comment type="caution">
    <text evidence="2">The sequence shown here is derived from an EMBL/GenBank/DDBJ whole genome shotgun (WGS) entry which is preliminary data.</text>
</comment>
<proteinExistence type="predicted"/>
<sequence>MLSPACLAKMDNQTSASSGSSMSPTPTDKETIRLNPKARLSIFATLRRKTSSIFVNKSNTSHTPEPSSGHQPQQAWLTEPQQRRSWFNSVGSRLHQRQNIRGHFEHDDRAETPTTPTPYSNRDGQAPHSPVRRLLRSSSSMFLSLRGRFQQDSPNSPSGHEQDPEDDESDYASSICETEIPKPSVLVLPVDLKARGLDRRSSFQLGVQKAVQDTVDKNFSLDSACDTPLSSSPRTRPMLPPLATIASMNSSVDCFTSPSASTYAHPSKTPREYSSDSPTLPSTGQQDSARSSLDTTVNGNSNSLSSPKTFSSSVSIPSRQRASRLMERSLCELNQLSHEELEALFRNKLGSSSLASLASSRGHFGHYGSGSEIGVDGVAELEEDRMHHDEEDKNTTMSILEGDSGLRASTPKRSLREELLQAGEASQICGSTVCEESTLMVGACCKKA</sequence>
<dbReference type="Proteomes" id="UP001303160">
    <property type="component" value="Unassembled WGS sequence"/>
</dbReference>
<feature type="compositionally biased region" description="Polar residues" evidence="1">
    <location>
        <begin position="275"/>
        <end position="317"/>
    </location>
</feature>
<feature type="region of interest" description="Disordered" evidence="1">
    <location>
        <begin position="220"/>
        <end position="241"/>
    </location>
</feature>
<feature type="region of interest" description="Disordered" evidence="1">
    <location>
        <begin position="100"/>
        <end position="131"/>
    </location>
</feature>
<feature type="compositionally biased region" description="Polar residues" evidence="1">
    <location>
        <begin position="150"/>
        <end position="159"/>
    </location>
</feature>
<feature type="compositionally biased region" description="Basic and acidic residues" evidence="1">
    <location>
        <begin position="102"/>
        <end position="111"/>
    </location>
</feature>
<dbReference type="EMBL" id="MU863918">
    <property type="protein sequence ID" value="KAK4200556.1"/>
    <property type="molecule type" value="Genomic_DNA"/>
</dbReference>
<accession>A0AAN7ATH4</accession>
<feature type="region of interest" description="Disordered" evidence="1">
    <location>
        <begin position="148"/>
        <end position="172"/>
    </location>
</feature>
<name>A0AAN7ATH4_9PEZI</name>
<dbReference type="AlphaFoldDB" id="A0AAN7ATH4"/>
<reference evidence="2" key="1">
    <citation type="journal article" date="2023" name="Mol. Phylogenet. Evol.">
        <title>Genome-scale phylogeny and comparative genomics of the fungal order Sordariales.</title>
        <authorList>
            <person name="Hensen N."/>
            <person name="Bonometti L."/>
            <person name="Westerberg I."/>
            <person name="Brannstrom I.O."/>
            <person name="Guillou S."/>
            <person name="Cros-Aarteil S."/>
            <person name="Calhoun S."/>
            <person name="Haridas S."/>
            <person name="Kuo A."/>
            <person name="Mondo S."/>
            <person name="Pangilinan J."/>
            <person name="Riley R."/>
            <person name="LaButti K."/>
            <person name="Andreopoulos B."/>
            <person name="Lipzen A."/>
            <person name="Chen C."/>
            <person name="Yan M."/>
            <person name="Daum C."/>
            <person name="Ng V."/>
            <person name="Clum A."/>
            <person name="Steindorff A."/>
            <person name="Ohm R.A."/>
            <person name="Martin F."/>
            <person name="Silar P."/>
            <person name="Natvig D.O."/>
            <person name="Lalanne C."/>
            <person name="Gautier V."/>
            <person name="Ament-Velasquez S.L."/>
            <person name="Kruys A."/>
            <person name="Hutchinson M.I."/>
            <person name="Powell A.J."/>
            <person name="Barry K."/>
            <person name="Miller A.N."/>
            <person name="Grigoriev I.V."/>
            <person name="Debuchy R."/>
            <person name="Gladieux P."/>
            <person name="Hiltunen Thoren M."/>
            <person name="Johannesson H."/>
        </authorList>
    </citation>
    <scope>NUCLEOTIDE SEQUENCE</scope>
    <source>
        <strain evidence="2">CBS 315.58</strain>
    </source>
</reference>
<protein>
    <submittedName>
        <fullName evidence="2">Uncharacterized protein</fullName>
    </submittedName>
</protein>
<evidence type="ECO:0000256" key="1">
    <source>
        <dbReference type="SAM" id="MobiDB-lite"/>
    </source>
</evidence>
<gene>
    <name evidence="2" type="ORF">QBC40DRAFT_326608</name>
</gene>
<evidence type="ECO:0000313" key="2">
    <source>
        <dbReference type="EMBL" id="KAK4200556.1"/>
    </source>
</evidence>
<keyword evidence="3" id="KW-1185">Reference proteome</keyword>
<reference evidence="2" key="2">
    <citation type="submission" date="2023-05" db="EMBL/GenBank/DDBJ databases">
        <authorList>
            <consortium name="Lawrence Berkeley National Laboratory"/>
            <person name="Steindorff A."/>
            <person name="Hensen N."/>
            <person name="Bonometti L."/>
            <person name="Westerberg I."/>
            <person name="Brannstrom I.O."/>
            <person name="Guillou S."/>
            <person name="Cros-Aarteil S."/>
            <person name="Calhoun S."/>
            <person name="Haridas S."/>
            <person name="Kuo A."/>
            <person name="Mondo S."/>
            <person name="Pangilinan J."/>
            <person name="Riley R."/>
            <person name="Labutti K."/>
            <person name="Andreopoulos B."/>
            <person name="Lipzen A."/>
            <person name="Chen C."/>
            <person name="Yanf M."/>
            <person name="Daum C."/>
            <person name="Ng V."/>
            <person name="Clum A."/>
            <person name="Ohm R."/>
            <person name="Martin F."/>
            <person name="Silar P."/>
            <person name="Natvig D."/>
            <person name="Lalanne C."/>
            <person name="Gautier V."/>
            <person name="Ament-Velasquez S.L."/>
            <person name="Kruys A."/>
            <person name="Hutchinson M.I."/>
            <person name="Powell A.J."/>
            <person name="Barry K."/>
            <person name="Miller A.N."/>
            <person name="Grigoriev I.V."/>
            <person name="Debuchy R."/>
            <person name="Gladieux P."/>
            <person name="Thoren M.H."/>
            <person name="Johannesson H."/>
        </authorList>
    </citation>
    <scope>NUCLEOTIDE SEQUENCE</scope>
    <source>
        <strain evidence="2">CBS 315.58</strain>
    </source>
</reference>
<evidence type="ECO:0000313" key="3">
    <source>
        <dbReference type="Proteomes" id="UP001303160"/>
    </source>
</evidence>
<feature type="region of interest" description="Disordered" evidence="1">
    <location>
        <begin position="1"/>
        <end position="32"/>
    </location>
</feature>
<feature type="compositionally biased region" description="Polar residues" evidence="1">
    <location>
        <begin position="112"/>
        <end position="123"/>
    </location>
</feature>
<feature type="region of interest" description="Disordered" evidence="1">
    <location>
        <begin position="259"/>
        <end position="317"/>
    </location>
</feature>